<dbReference type="InterPro" id="IPR023395">
    <property type="entry name" value="MCP_dom_sf"/>
</dbReference>
<dbReference type="PANTHER" id="PTHR45624">
    <property type="entry name" value="MITOCHONDRIAL BASIC AMINO ACIDS TRANSPORTER-RELATED"/>
    <property type="match status" value="1"/>
</dbReference>
<keyword evidence="6 8" id="KW-1133">Transmembrane helix</keyword>
<feature type="transmembrane region" description="Helical" evidence="8">
    <location>
        <begin position="88"/>
        <end position="107"/>
    </location>
</feature>
<evidence type="ECO:0000256" key="7">
    <source>
        <dbReference type="ARBA" id="ARBA00023136"/>
    </source>
</evidence>
<evidence type="ECO:0000256" key="1">
    <source>
        <dbReference type="ARBA" id="ARBA00004141"/>
    </source>
</evidence>
<evidence type="ECO:0000313" key="10">
    <source>
        <dbReference type="Proteomes" id="UP000240325"/>
    </source>
</evidence>
<feature type="transmembrane region" description="Helical" evidence="8">
    <location>
        <begin position="167"/>
        <end position="184"/>
    </location>
</feature>
<dbReference type="Proteomes" id="UP000240325">
    <property type="component" value="Segment"/>
</dbReference>
<accession>A0A2H4UV51</accession>
<sequence>MEQSYLSYYACGAISGTIGTIFSHPFYTIKTKLQNGEKVSFKSVCKSNPKILYSGFCRACVGYSIEKTLIFGSYNSTIEHFGLNRTNYYHSIFAGFMSGMIGSFSIAPAEQLTIDKQQNRKCYSIKHLYQGLYLTMARESIGFSIYFTIYDQLSSKYNNDRNISKTILIAIPSIVSAWIVICPIDKIKTNIQSGTKVDMHNIFAGYKGFKYALMRAIPFHCTCFATFEYTKKYFL</sequence>
<evidence type="ECO:0000256" key="5">
    <source>
        <dbReference type="ARBA" id="ARBA00022737"/>
    </source>
</evidence>
<dbReference type="GO" id="GO:0022857">
    <property type="term" value="F:transmembrane transporter activity"/>
    <property type="evidence" value="ECO:0007669"/>
    <property type="project" value="TreeGrafter"/>
</dbReference>
<evidence type="ECO:0000313" key="9">
    <source>
        <dbReference type="EMBL" id="ATZ80803.1"/>
    </source>
</evidence>
<keyword evidence="10" id="KW-1185">Reference proteome</keyword>
<evidence type="ECO:0000256" key="2">
    <source>
        <dbReference type="ARBA" id="ARBA00006375"/>
    </source>
</evidence>
<evidence type="ECO:0000256" key="3">
    <source>
        <dbReference type="ARBA" id="ARBA00022448"/>
    </source>
</evidence>
<dbReference type="SUPFAM" id="SSF103506">
    <property type="entry name" value="Mitochondrial carrier"/>
    <property type="match status" value="1"/>
</dbReference>
<organism evidence="9">
    <name type="scientific">Bodo saltans virus</name>
    <dbReference type="NCBI Taxonomy" id="2024608"/>
    <lineage>
        <taxon>Viruses</taxon>
        <taxon>Varidnaviria</taxon>
        <taxon>Bamfordvirae</taxon>
        <taxon>Nucleocytoviricota</taxon>
        <taxon>Megaviricetes</taxon>
        <taxon>Imitervirales</taxon>
        <taxon>Mimiviridae</taxon>
        <taxon>Klosneuvirinae</taxon>
        <taxon>Theiavirus</taxon>
        <taxon>Theiavirus salishense</taxon>
    </lineage>
</organism>
<keyword evidence="7 8" id="KW-0472">Membrane</keyword>
<dbReference type="InterPro" id="IPR050567">
    <property type="entry name" value="Mitochondrial_Carrier"/>
</dbReference>
<evidence type="ECO:0000256" key="6">
    <source>
        <dbReference type="ARBA" id="ARBA00022989"/>
    </source>
</evidence>
<dbReference type="PROSITE" id="PS50920">
    <property type="entry name" value="SOLCAR"/>
    <property type="match status" value="1"/>
</dbReference>
<dbReference type="Gene3D" id="1.50.40.10">
    <property type="entry name" value="Mitochondrial carrier domain"/>
    <property type="match status" value="1"/>
</dbReference>
<reference evidence="9" key="1">
    <citation type="journal article" date="2017" name="Elife">
        <title>The kinetoplastid-infecting Bodo saltans virus (BsV), a window into the most abundant giant viruses in the sea.</title>
        <authorList>
            <person name="Deeg C.M."/>
            <person name="Chow C.-E.T."/>
            <person name="Suttle C.A."/>
        </authorList>
    </citation>
    <scope>NUCLEOTIDE SEQUENCE</scope>
    <source>
        <strain evidence="9">NG1</strain>
    </source>
</reference>
<dbReference type="InterPro" id="IPR018108">
    <property type="entry name" value="MCP_transmembrane"/>
</dbReference>
<name>A0A2H4UV51_9VIRU</name>
<proteinExistence type="inferred from homology"/>
<comment type="similarity">
    <text evidence="2">Belongs to the mitochondrial carrier (TC 2.A.29) family.</text>
</comment>
<feature type="transmembrane region" description="Helical" evidence="8">
    <location>
        <begin position="128"/>
        <end position="147"/>
    </location>
</feature>
<evidence type="ECO:0000256" key="4">
    <source>
        <dbReference type="ARBA" id="ARBA00022692"/>
    </source>
</evidence>
<dbReference type="GO" id="GO:0016020">
    <property type="term" value="C:membrane"/>
    <property type="evidence" value="ECO:0007669"/>
    <property type="project" value="UniProtKB-SubCell"/>
</dbReference>
<dbReference type="EMBL" id="MF782455">
    <property type="protein sequence ID" value="ATZ80803.1"/>
    <property type="molecule type" value="Genomic_DNA"/>
</dbReference>
<comment type="subcellular location">
    <subcellularLocation>
        <location evidence="1">Membrane</location>
        <topology evidence="1">Multi-pass membrane protein</topology>
    </subcellularLocation>
</comment>
<protein>
    <submittedName>
        <fullName evidence="9">Mitochondrial carrier protein</fullName>
    </submittedName>
</protein>
<gene>
    <name evidence="9" type="ORF">BMW23_0757</name>
</gene>
<dbReference type="Pfam" id="PF00153">
    <property type="entry name" value="Mito_carr"/>
    <property type="match status" value="1"/>
</dbReference>
<evidence type="ECO:0000256" key="8">
    <source>
        <dbReference type="SAM" id="Phobius"/>
    </source>
</evidence>
<keyword evidence="3" id="KW-0813">Transport</keyword>
<keyword evidence="5" id="KW-0677">Repeat</keyword>
<keyword evidence="4 8" id="KW-0812">Transmembrane</keyword>